<feature type="transmembrane region" description="Helical" evidence="1">
    <location>
        <begin position="6"/>
        <end position="28"/>
    </location>
</feature>
<name>A0A0F9K7V6_9ZZZZ</name>
<reference evidence="2" key="1">
    <citation type="journal article" date="2015" name="Nature">
        <title>Complex archaea that bridge the gap between prokaryotes and eukaryotes.</title>
        <authorList>
            <person name="Spang A."/>
            <person name="Saw J.H."/>
            <person name="Jorgensen S.L."/>
            <person name="Zaremba-Niedzwiedzka K."/>
            <person name="Martijn J."/>
            <person name="Lind A.E."/>
            <person name="van Eijk R."/>
            <person name="Schleper C."/>
            <person name="Guy L."/>
            <person name="Ettema T.J."/>
        </authorList>
    </citation>
    <scope>NUCLEOTIDE SEQUENCE</scope>
</reference>
<accession>A0A0F9K7V6</accession>
<keyword evidence="1" id="KW-0472">Membrane</keyword>
<keyword evidence="1" id="KW-1133">Transmembrane helix</keyword>
<sequence length="68" mass="7561">MIELTITQALWLAGATLVLVLTTALSFYRLGRLAERRIWHEFAGMADGELARRRAAAETFNRAAGRNA</sequence>
<evidence type="ECO:0000256" key="1">
    <source>
        <dbReference type="SAM" id="Phobius"/>
    </source>
</evidence>
<proteinExistence type="predicted"/>
<evidence type="ECO:0000313" key="2">
    <source>
        <dbReference type="EMBL" id="KKM78234.1"/>
    </source>
</evidence>
<dbReference type="EMBL" id="LAZR01008522">
    <property type="protein sequence ID" value="KKM78234.1"/>
    <property type="molecule type" value="Genomic_DNA"/>
</dbReference>
<gene>
    <name evidence="2" type="ORF">LCGC14_1361960</name>
</gene>
<comment type="caution">
    <text evidence="2">The sequence shown here is derived from an EMBL/GenBank/DDBJ whole genome shotgun (WGS) entry which is preliminary data.</text>
</comment>
<organism evidence="2">
    <name type="scientific">marine sediment metagenome</name>
    <dbReference type="NCBI Taxonomy" id="412755"/>
    <lineage>
        <taxon>unclassified sequences</taxon>
        <taxon>metagenomes</taxon>
        <taxon>ecological metagenomes</taxon>
    </lineage>
</organism>
<keyword evidence="1" id="KW-0812">Transmembrane</keyword>
<protein>
    <submittedName>
        <fullName evidence="2">Uncharacterized protein</fullName>
    </submittedName>
</protein>
<dbReference type="AlphaFoldDB" id="A0A0F9K7V6"/>